<dbReference type="SUPFAM" id="SSF53474">
    <property type="entry name" value="alpha/beta-Hydrolases"/>
    <property type="match status" value="1"/>
</dbReference>
<keyword evidence="1" id="KW-0802">TPR repeat</keyword>
<dbReference type="SMART" id="SM00028">
    <property type="entry name" value="TPR"/>
    <property type="match status" value="2"/>
</dbReference>
<reference evidence="2 3" key="1">
    <citation type="submission" date="2022-07" db="EMBL/GenBank/DDBJ databases">
        <authorList>
            <person name="Criscuolo A."/>
        </authorList>
    </citation>
    <scope>NUCLEOTIDE SEQUENCE [LARGE SCALE GENOMIC DNA]</scope>
    <source>
        <strain evidence="3">CIP 111951</strain>
    </source>
</reference>
<comment type="caution">
    <text evidence="2">The sequence shown here is derived from an EMBL/GenBank/DDBJ whole genome shotgun (WGS) entry which is preliminary data.</text>
</comment>
<dbReference type="InterPro" id="IPR019734">
    <property type="entry name" value="TPR_rpt"/>
</dbReference>
<dbReference type="PANTHER" id="PTHR48098:SF6">
    <property type="entry name" value="FERRI-BACILLIBACTIN ESTERASE BESA"/>
    <property type="match status" value="1"/>
</dbReference>
<dbReference type="InterPro" id="IPR050583">
    <property type="entry name" value="Mycobacterial_A85_antigen"/>
</dbReference>
<dbReference type="RefSeq" id="WP_261592555.1">
    <property type="nucleotide sequence ID" value="NZ_CAMAPD010000005.1"/>
</dbReference>
<dbReference type="EMBL" id="CAMAPD010000005">
    <property type="protein sequence ID" value="CAH9056081.1"/>
    <property type="molecule type" value="Genomic_DNA"/>
</dbReference>
<dbReference type="InterPro" id="IPR011990">
    <property type="entry name" value="TPR-like_helical_dom_sf"/>
</dbReference>
<dbReference type="InterPro" id="IPR000801">
    <property type="entry name" value="Esterase-like"/>
</dbReference>
<dbReference type="Gene3D" id="1.25.40.10">
    <property type="entry name" value="Tetratricopeptide repeat domain"/>
    <property type="match status" value="1"/>
</dbReference>
<evidence type="ECO:0000313" key="3">
    <source>
        <dbReference type="Proteomes" id="UP001152485"/>
    </source>
</evidence>
<gene>
    <name evidence="2" type="ORF">PSECIP111951_01388</name>
</gene>
<dbReference type="SUPFAM" id="SSF48452">
    <property type="entry name" value="TPR-like"/>
    <property type="match status" value="1"/>
</dbReference>
<evidence type="ECO:0000256" key="1">
    <source>
        <dbReference type="PROSITE-ProRule" id="PRU00339"/>
    </source>
</evidence>
<evidence type="ECO:0000313" key="2">
    <source>
        <dbReference type="EMBL" id="CAH9056081.1"/>
    </source>
</evidence>
<feature type="repeat" description="TPR" evidence="1">
    <location>
        <begin position="306"/>
        <end position="339"/>
    </location>
</feature>
<accession>A0ABM9GGH5</accession>
<proteinExistence type="predicted"/>
<organism evidence="2 3">
    <name type="scientific">Pseudoalteromonas holothuriae</name>
    <dbReference type="NCBI Taxonomy" id="2963714"/>
    <lineage>
        <taxon>Bacteria</taxon>
        <taxon>Pseudomonadati</taxon>
        <taxon>Pseudomonadota</taxon>
        <taxon>Gammaproteobacteria</taxon>
        <taxon>Alteromonadales</taxon>
        <taxon>Pseudoalteromonadaceae</taxon>
        <taxon>Pseudoalteromonas</taxon>
    </lineage>
</organism>
<sequence>MKGFRGHVIFWILCVFIPSIVYAQGSQTLESYELHTETINSKVLNEERTVVIQLPKSYSSNPSKKYPIIYRLDGAGNLAQMNAVLESLQSQRAAPEVIIVAIENTDRLRDFYPTVNQDPRGPVGLGGGGAKFLKFITSELMPLVEKEYRVHDYRVIAGASAGGVFSLFALQKRPDLFNAVLAYSPAVWWAEGATGNSTVEFLKKNQQLNQFIYTAIGNEQAPMRSYYDGMIAGIMAHKPKGVRWVNDSFKDVPHNLVSTAARFRAFHNLFHSEYMQVHDYTGELASIDKYYARVSQQHGEEIKAPEWVIRELGYHFVSQRDYEQAIKVFQYNVEKYPDSSDAHNGLAYGYEESGKWQKALTSVNAALELASKDNDGYQVYMNRRARLLKRLNES</sequence>
<dbReference type="Proteomes" id="UP001152485">
    <property type="component" value="Unassembled WGS sequence"/>
</dbReference>
<evidence type="ECO:0008006" key="4">
    <source>
        <dbReference type="Google" id="ProtNLM"/>
    </source>
</evidence>
<dbReference type="InterPro" id="IPR029058">
    <property type="entry name" value="AB_hydrolase_fold"/>
</dbReference>
<name>A0ABM9GGH5_9GAMM</name>
<dbReference type="Pfam" id="PF00756">
    <property type="entry name" value="Esterase"/>
    <property type="match status" value="1"/>
</dbReference>
<dbReference type="Gene3D" id="3.40.50.1820">
    <property type="entry name" value="alpha/beta hydrolase"/>
    <property type="match status" value="1"/>
</dbReference>
<protein>
    <recommendedName>
        <fullName evidence="4">Esterase</fullName>
    </recommendedName>
</protein>
<dbReference type="PROSITE" id="PS50005">
    <property type="entry name" value="TPR"/>
    <property type="match status" value="1"/>
</dbReference>
<dbReference type="PANTHER" id="PTHR48098">
    <property type="entry name" value="ENTEROCHELIN ESTERASE-RELATED"/>
    <property type="match status" value="1"/>
</dbReference>